<evidence type="ECO:0000313" key="2">
    <source>
        <dbReference type="EMBL" id="KAK8876104.1"/>
    </source>
</evidence>
<accession>A0ABR2JED3</accession>
<reference evidence="2 3" key="1">
    <citation type="submission" date="2024-04" db="EMBL/GenBank/DDBJ databases">
        <title>Tritrichomonas musculus Genome.</title>
        <authorList>
            <person name="Alves-Ferreira E."/>
            <person name="Grigg M."/>
            <person name="Lorenzi H."/>
            <person name="Galac M."/>
        </authorList>
    </citation>
    <scope>NUCLEOTIDE SEQUENCE [LARGE SCALE GENOMIC DNA]</scope>
    <source>
        <strain evidence="2 3">EAF2021</strain>
    </source>
</reference>
<feature type="domain" description="C2" evidence="1">
    <location>
        <begin position="1"/>
        <end position="100"/>
    </location>
</feature>
<dbReference type="Gene3D" id="2.60.40.150">
    <property type="entry name" value="C2 domain"/>
    <property type="match status" value="1"/>
</dbReference>
<dbReference type="Proteomes" id="UP001470230">
    <property type="component" value="Unassembled WGS sequence"/>
</dbReference>
<gene>
    <name evidence="2" type="ORF">M9Y10_006290</name>
</gene>
<dbReference type="SUPFAM" id="SSF49562">
    <property type="entry name" value="C2 domain (Calcium/lipid-binding domain, CaLB)"/>
    <property type="match status" value="1"/>
</dbReference>
<sequence length="590" mass="68815">MIHIRVLQAQNIPVYNNQHRKTLISCFSVSSYRYFYGSFKSKDKTTEPCWNAEFDADLFRLIELNFSLYGTRFMSKNVFLGNVNIDFIDFLSKPPGNQILSGPEISIRFEFPITTFTPSNAFLSLAFSFTPTIYRPIEFNPSFHTNYFIHLWPTFTPPLQNQESPVEIELLQAFHFEEEKSDIQYGIFYNLNKDTPFESIGKSSTPRYFIGPTGLTTLHSFSVPRLNGKYTFFILNVSQFSGTVTLNFVSEQKGDYFHFDDKNFMRPKSSQKIGTIRTIDVNVQASMKYLVPFYLFFETNEFKRNTFEFNECTTMATVDKSTLQQSVDYSDRLRQDIEFHSKIMQNVQSIPDNEEIHFLRTTVLPNAEPVSLAKTLQDFNLQSDCELRVYVGGAKIYYSGNSSSYTDFWNQSFVVYDKTTGERCPELIEELTSKPISQFTTNFPTSFLPIHFRWNSILNVNLNKIGKDKILVYLVSSSSDLQEACPSGFFMISHLLNETETLLFRNMIHADLRETHYAICFRIEYIDDDWKIIPMRKYFKDKNEMNFVLDLMRTNNWAVPEIVGNHGYQIQNINTNEDEFLIDDSKFEEI</sequence>
<name>A0ABR2JED3_9EUKA</name>
<proteinExistence type="predicted"/>
<keyword evidence="3" id="KW-1185">Reference proteome</keyword>
<comment type="caution">
    <text evidence="2">The sequence shown here is derived from an EMBL/GenBank/DDBJ whole genome shotgun (WGS) entry which is preliminary data.</text>
</comment>
<dbReference type="InterPro" id="IPR000008">
    <property type="entry name" value="C2_dom"/>
</dbReference>
<evidence type="ECO:0000259" key="1">
    <source>
        <dbReference type="PROSITE" id="PS50004"/>
    </source>
</evidence>
<evidence type="ECO:0000313" key="3">
    <source>
        <dbReference type="Proteomes" id="UP001470230"/>
    </source>
</evidence>
<organism evidence="2 3">
    <name type="scientific">Tritrichomonas musculus</name>
    <dbReference type="NCBI Taxonomy" id="1915356"/>
    <lineage>
        <taxon>Eukaryota</taxon>
        <taxon>Metamonada</taxon>
        <taxon>Parabasalia</taxon>
        <taxon>Tritrichomonadida</taxon>
        <taxon>Tritrichomonadidae</taxon>
        <taxon>Tritrichomonas</taxon>
    </lineage>
</organism>
<dbReference type="EMBL" id="JAPFFF010000012">
    <property type="protein sequence ID" value="KAK8876104.1"/>
    <property type="molecule type" value="Genomic_DNA"/>
</dbReference>
<dbReference type="Pfam" id="PF00168">
    <property type="entry name" value="C2"/>
    <property type="match status" value="1"/>
</dbReference>
<dbReference type="PROSITE" id="PS50004">
    <property type="entry name" value="C2"/>
    <property type="match status" value="1"/>
</dbReference>
<dbReference type="InterPro" id="IPR035892">
    <property type="entry name" value="C2_domain_sf"/>
</dbReference>
<protein>
    <recommendedName>
        <fullName evidence="1">C2 domain-containing protein</fullName>
    </recommendedName>
</protein>